<accession>A0AAD5H5I0</accession>
<dbReference type="Gene3D" id="3.40.50.720">
    <property type="entry name" value="NAD(P)-binding Rossmann-like Domain"/>
    <property type="match status" value="1"/>
</dbReference>
<comment type="caution">
    <text evidence="3">The sequence shown here is derived from an EMBL/GenBank/DDBJ whole genome shotgun (WGS) entry which is preliminary data.</text>
</comment>
<sequence length="319" mass="34224">MARRVQYSCHGDSSVLQLVTDQPVPARKAGQVLIDNHATSTNPVDYKLREGLGWLADPRLPAVPGGDVAGVVLEADASSAFKPGDRVFGLTHRCVGAYTSRIVLPEAALARIPERKSFEDAAAFPLAALTAWQALDLARVQPGQRVLVHAGAGGVGTFTVQLAKARGLWVAATCSARNADFVKGLGADEVVDYTAQDFAEVYKERPFDAVLDAIVRDGYEKRSLSVLKRSGTYVHHMPSLSLGQIAKGFFKGALGLGPRYRVVLVSPNGAQLTEIGKLWEEGKVKPVIAEVLPLDKAAEAQDRTKQGHNRGKIVLKIAE</sequence>
<dbReference type="PANTHER" id="PTHR11695:SF294">
    <property type="entry name" value="RETICULON-4-INTERACTING PROTEIN 1, MITOCHONDRIAL"/>
    <property type="match status" value="1"/>
</dbReference>
<dbReference type="SMART" id="SM00829">
    <property type="entry name" value="PKS_ER"/>
    <property type="match status" value="1"/>
</dbReference>
<evidence type="ECO:0000313" key="4">
    <source>
        <dbReference type="Proteomes" id="UP001205105"/>
    </source>
</evidence>
<gene>
    <name evidence="3" type="ORF">COHA_001380</name>
</gene>
<dbReference type="Pfam" id="PF08240">
    <property type="entry name" value="ADH_N"/>
    <property type="match status" value="1"/>
</dbReference>
<evidence type="ECO:0000256" key="1">
    <source>
        <dbReference type="ARBA" id="ARBA00023002"/>
    </source>
</evidence>
<dbReference type="CDD" id="cd05289">
    <property type="entry name" value="MDR_like_2"/>
    <property type="match status" value="1"/>
</dbReference>
<dbReference type="GO" id="GO:0008270">
    <property type="term" value="F:zinc ion binding"/>
    <property type="evidence" value="ECO:0007669"/>
    <property type="project" value="InterPro"/>
</dbReference>
<organism evidence="3 4">
    <name type="scientific">Chlorella ohadii</name>
    <dbReference type="NCBI Taxonomy" id="2649997"/>
    <lineage>
        <taxon>Eukaryota</taxon>
        <taxon>Viridiplantae</taxon>
        <taxon>Chlorophyta</taxon>
        <taxon>core chlorophytes</taxon>
        <taxon>Trebouxiophyceae</taxon>
        <taxon>Chlorellales</taxon>
        <taxon>Chlorellaceae</taxon>
        <taxon>Chlorella clade</taxon>
        <taxon>Chlorella</taxon>
    </lineage>
</organism>
<dbReference type="PANTHER" id="PTHR11695">
    <property type="entry name" value="ALCOHOL DEHYDROGENASE RELATED"/>
    <property type="match status" value="1"/>
</dbReference>
<dbReference type="Gene3D" id="3.90.180.10">
    <property type="entry name" value="Medium-chain alcohol dehydrogenases, catalytic domain"/>
    <property type="match status" value="1"/>
</dbReference>
<dbReference type="PROSITE" id="PS01162">
    <property type="entry name" value="QOR_ZETA_CRYSTAL"/>
    <property type="match status" value="1"/>
</dbReference>
<dbReference type="InterPro" id="IPR011032">
    <property type="entry name" value="GroES-like_sf"/>
</dbReference>
<evidence type="ECO:0000259" key="2">
    <source>
        <dbReference type="SMART" id="SM00829"/>
    </source>
</evidence>
<dbReference type="InterPro" id="IPR002364">
    <property type="entry name" value="Quin_OxRdtase/zeta-crystal_CS"/>
</dbReference>
<feature type="domain" description="Enoyl reductase (ER)" evidence="2">
    <location>
        <begin position="11"/>
        <end position="315"/>
    </location>
</feature>
<dbReference type="SUPFAM" id="SSF51735">
    <property type="entry name" value="NAD(P)-binding Rossmann-fold domains"/>
    <property type="match status" value="1"/>
</dbReference>
<keyword evidence="1" id="KW-0560">Oxidoreductase</keyword>
<dbReference type="Proteomes" id="UP001205105">
    <property type="component" value="Unassembled WGS sequence"/>
</dbReference>
<dbReference type="InterPro" id="IPR013154">
    <property type="entry name" value="ADH-like_N"/>
</dbReference>
<dbReference type="AlphaFoldDB" id="A0AAD5H5I0"/>
<dbReference type="Pfam" id="PF13602">
    <property type="entry name" value="ADH_zinc_N_2"/>
    <property type="match status" value="1"/>
</dbReference>
<keyword evidence="4" id="KW-1185">Reference proteome</keyword>
<evidence type="ECO:0000313" key="3">
    <source>
        <dbReference type="EMBL" id="KAI7845014.1"/>
    </source>
</evidence>
<dbReference type="InterPro" id="IPR050700">
    <property type="entry name" value="YIM1/Zinc_Alcohol_DH_Fams"/>
</dbReference>
<proteinExistence type="predicted"/>
<dbReference type="GO" id="GO:0016491">
    <property type="term" value="F:oxidoreductase activity"/>
    <property type="evidence" value="ECO:0007669"/>
    <property type="project" value="UniProtKB-KW"/>
</dbReference>
<dbReference type="EMBL" id="JADXDR010000022">
    <property type="protein sequence ID" value="KAI7845014.1"/>
    <property type="molecule type" value="Genomic_DNA"/>
</dbReference>
<dbReference type="InterPro" id="IPR020843">
    <property type="entry name" value="ER"/>
</dbReference>
<protein>
    <recommendedName>
        <fullName evidence="2">Enoyl reductase (ER) domain-containing protein</fullName>
    </recommendedName>
</protein>
<name>A0AAD5H5I0_9CHLO</name>
<dbReference type="InterPro" id="IPR036291">
    <property type="entry name" value="NAD(P)-bd_dom_sf"/>
</dbReference>
<reference evidence="3" key="1">
    <citation type="submission" date="2020-11" db="EMBL/GenBank/DDBJ databases">
        <title>Chlorella ohadii genome sequencing and assembly.</title>
        <authorList>
            <person name="Murik O."/>
            <person name="Treves H."/>
            <person name="Kedem I."/>
            <person name="Shotland Y."/>
            <person name="Kaplan A."/>
        </authorList>
    </citation>
    <scope>NUCLEOTIDE SEQUENCE</scope>
    <source>
        <strain evidence="3">1</strain>
    </source>
</reference>
<dbReference type="SUPFAM" id="SSF50129">
    <property type="entry name" value="GroES-like"/>
    <property type="match status" value="1"/>
</dbReference>